<accession>A0A7X0JD40</accession>
<dbReference type="GO" id="GO:0015031">
    <property type="term" value="P:protein transport"/>
    <property type="evidence" value="ECO:0007669"/>
    <property type="project" value="UniProtKB-KW"/>
</dbReference>
<evidence type="ECO:0000313" key="4">
    <source>
        <dbReference type="EMBL" id="MBB6505401.1"/>
    </source>
</evidence>
<keyword evidence="4" id="KW-0969">Cilium</keyword>
<keyword evidence="1" id="KW-0813">Transport</keyword>
<evidence type="ECO:0000256" key="3">
    <source>
        <dbReference type="SAM" id="MobiDB-lite"/>
    </source>
</evidence>
<reference evidence="4 5" key="1">
    <citation type="submission" date="2020-08" db="EMBL/GenBank/DDBJ databases">
        <title>The Agave Microbiome: Exploring the role of microbial communities in plant adaptations to desert environments.</title>
        <authorList>
            <person name="Partida-Martinez L.P."/>
        </authorList>
    </citation>
    <scope>NUCLEOTIDE SEQUENCE [LARGE SCALE GENOMIC DNA]</scope>
    <source>
        <strain evidence="4 5">AS3.13</strain>
    </source>
</reference>
<dbReference type="Proteomes" id="UP000522313">
    <property type="component" value="Unassembled WGS sequence"/>
</dbReference>
<sequence>MTRPQPGRVEPFGFDRVFHPGKAVPEPADAERSTQARALAEQLAQAEEAQASALAAAHAEGFRAGMDEGRREGAAALLSATDAIHAALDDLDARFVAVAAQQTRMAAEAALAAAEVLAGHAVAAAPLRAIEEALTRALAQVSRGTHLAVYVHPALYPELVIALEARQQLDRRQLHVTPLADPSVAEGDARIVWDEGGLMVDAAARRAIVIDELRPLLPDLAP</sequence>
<evidence type="ECO:0000313" key="5">
    <source>
        <dbReference type="Proteomes" id="UP000522313"/>
    </source>
</evidence>
<evidence type="ECO:0000256" key="1">
    <source>
        <dbReference type="ARBA" id="ARBA00022448"/>
    </source>
</evidence>
<dbReference type="RefSeq" id="WP_184506192.1">
    <property type="nucleotide sequence ID" value="NZ_JACHBT010000012.1"/>
</dbReference>
<dbReference type="AlphaFoldDB" id="A0A7X0JD40"/>
<keyword evidence="4" id="KW-0966">Cell projection</keyword>
<dbReference type="PANTHER" id="PTHR34982">
    <property type="entry name" value="YOP PROTEINS TRANSLOCATION PROTEIN L"/>
    <property type="match status" value="1"/>
</dbReference>
<dbReference type="GO" id="GO:0005829">
    <property type="term" value="C:cytosol"/>
    <property type="evidence" value="ECO:0007669"/>
    <property type="project" value="TreeGrafter"/>
</dbReference>
<name>A0A7X0JD40_9SPHN</name>
<protein>
    <submittedName>
        <fullName evidence="4">Flagellar assembly protein FliH</fullName>
    </submittedName>
</protein>
<dbReference type="PANTHER" id="PTHR34982:SF1">
    <property type="entry name" value="FLAGELLAR ASSEMBLY PROTEIN FLIH"/>
    <property type="match status" value="1"/>
</dbReference>
<reference evidence="4 5" key="2">
    <citation type="submission" date="2020-08" db="EMBL/GenBank/DDBJ databases">
        <authorList>
            <person name="Partida-Martinez L."/>
            <person name="Huntemann M."/>
            <person name="Clum A."/>
            <person name="Wang J."/>
            <person name="Palaniappan K."/>
            <person name="Ritter S."/>
            <person name="Chen I.-M."/>
            <person name="Stamatis D."/>
            <person name="Reddy T."/>
            <person name="O'Malley R."/>
            <person name="Daum C."/>
            <person name="Shapiro N."/>
            <person name="Ivanova N."/>
            <person name="Kyrpides N."/>
            <person name="Woyke T."/>
        </authorList>
    </citation>
    <scope>NUCLEOTIDE SEQUENCE [LARGE SCALE GENOMIC DNA]</scope>
    <source>
        <strain evidence="4 5">AS3.13</strain>
    </source>
</reference>
<gene>
    <name evidence="4" type="ORF">F4693_002389</name>
</gene>
<dbReference type="EMBL" id="JACHBT010000012">
    <property type="protein sequence ID" value="MBB6505401.1"/>
    <property type="molecule type" value="Genomic_DNA"/>
</dbReference>
<keyword evidence="4" id="KW-0282">Flagellum</keyword>
<keyword evidence="2" id="KW-0653">Protein transport</keyword>
<dbReference type="InterPro" id="IPR051472">
    <property type="entry name" value="T3SS_Stator/FliH"/>
</dbReference>
<organism evidence="4 5">
    <name type="scientific">Sphingomonas endophytica</name>
    <dbReference type="NCBI Taxonomy" id="869719"/>
    <lineage>
        <taxon>Bacteria</taxon>
        <taxon>Pseudomonadati</taxon>
        <taxon>Pseudomonadota</taxon>
        <taxon>Alphaproteobacteria</taxon>
        <taxon>Sphingomonadales</taxon>
        <taxon>Sphingomonadaceae</taxon>
        <taxon>Sphingomonas</taxon>
    </lineage>
</organism>
<proteinExistence type="predicted"/>
<feature type="region of interest" description="Disordered" evidence="3">
    <location>
        <begin position="1"/>
        <end position="33"/>
    </location>
</feature>
<evidence type="ECO:0000256" key="2">
    <source>
        <dbReference type="ARBA" id="ARBA00022927"/>
    </source>
</evidence>
<comment type="caution">
    <text evidence="4">The sequence shown here is derived from an EMBL/GenBank/DDBJ whole genome shotgun (WGS) entry which is preliminary data.</text>
</comment>